<name>A0A444YG91_ARAHY</name>
<sequence>MASSLSVAGWSSSLCVAHGCSVLLRSSALPIASSLPHRASGALSRIAAPRLRFVVWIGSATIEAYRTLRDHGPYPAAQVVRDFQDKFAVYSWLVPIDLLQLKGILDSDLVPLKLRYILLNSCLCLSI</sequence>
<protein>
    <recommendedName>
        <fullName evidence="1">DUF3700 domain-containing protein</fullName>
    </recommendedName>
</protein>
<comment type="caution">
    <text evidence="2">The sequence shown here is derived from an EMBL/GenBank/DDBJ whole genome shotgun (WGS) entry which is preliminary data.</text>
</comment>
<organism evidence="2 3">
    <name type="scientific">Arachis hypogaea</name>
    <name type="common">Peanut</name>
    <dbReference type="NCBI Taxonomy" id="3818"/>
    <lineage>
        <taxon>Eukaryota</taxon>
        <taxon>Viridiplantae</taxon>
        <taxon>Streptophyta</taxon>
        <taxon>Embryophyta</taxon>
        <taxon>Tracheophyta</taxon>
        <taxon>Spermatophyta</taxon>
        <taxon>Magnoliopsida</taxon>
        <taxon>eudicotyledons</taxon>
        <taxon>Gunneridae</taxon>
        <taxon>Pentapetalae</taxon>
        <taxon>rosids</taxon>
        <taxon>fabids</taxon>
        <taxon>Fabales</taxon>
        <taxon>Fabaceae</taxon>
        <taxon>Papilionoideae</taxon>
        <taxon>50 kb inversion clade</taxon>
        <taxon>dalbergioids sensu lato</taxon>
        <taxon>Dalbergieae</taxon>
        <taxon>Pterocarpus clade</taxon>
        <taxon>Arachis</taxon>
    </lineage>
</organism>
<gene>
    <name evidence="2" type="ORF">Ahy_B06g079812</name>
</gene>
<evidence type="ECO:0000313" key="2">
    <source>
        <dbReference type="EMBL" id="RYR00936.1"/>
    </source>
</evidence>
<reference evidence="2 3" key="1">
    <citation type="submission" date="2019-01" db="EMBL/GenBank/DDBJ databases">
        <title>Sequencing of cultivated peanut Arachis hypogaea provides insights into genome evolution and oil improvement.</title>
        <authorList>
            <person name="Chen X."/>
        </authorList>
    </citation>
    <scope>NUCLEOTIDE SEQUENCE [LARGE SCALE GENOMIC DNA]</scope>
    <source>
        <strain evidence="3">cv. Fuhuasheng</strain>
        <tissue evidence="2">Leaves</tissue>
    </source>
</reference>
<evidence type="ECO:0000259" key="1">
    <source>
        <dbReference type="Pfam" id="PF12481"/>
    </source>
</evidence>
<accession>A0A444YG91</accession>
<keyword evidence="3" id="KW-1185">Reference proteome</keyword>
<dbReference type="Proteomes" id="UP000289738">
    <property type="component" value="Chromosome B06"/>
</dbReference>
<feature type="domain" description="DUF3700" evidence="1">
    <location>
        <begin position="61"/>
        <end position="89"/>
    </location>
</feature>
<dbReference type="Pfam" id="PF12481">
    <property type="entry name" value="DUF3700"/>
    <property type="match status" value="1"/>
</dbReference>
<evidence type="ECO:0000313" key="3">
    <source>
        <dbReference type="Proteomes" id="UP000289738"/>
    </source>
</evidence>
<proteinExistence type="predicted"/>
<dbReference type="EMBL" id="SDMP01000016">
    <property type="protein sequence ID" value="RYR00936.1"/>
    <property type="molecule type" value="Genomic_DNA"/>
</dbReference>
<dbReference type="AlphaFoldDB" id="A0A444YG91"/>
<dbReference type="InterPro" id="IPR024286">
    <property type="entry name" value="DUF3700"/>
</dbReference>